<evidence type="ECO:0000313" key="2">
    <source>
        <dbReference type="EMBL" id="BBO33042.1"/>
    </source>
</evidence>
<accession>A0A5K7XAS3</accession>
<gene>
    <name evidence="2" type="ORF">PLANPX_2654</name>
</gene>
<evidence type="ECO:0000313" key="3">
    <source>
        <dbReference type="Proteomes" id="UP000326837"/>
    </source>
</evidence>
<dbReference type="EMBL" id="AP021861">
    <property type="protein sequence ID" value="BBO33042.1"/>
    <property type="molecule type" value="Genomic_DNA"/>
</dbReference>
<sequence length="627" mass="68610">MSTTFDPTAEAGLRHPDASARSNGKLDTPPSQAATRSGFWRSSAPAVLKKGKHPAHEAWQLYWAERAARSTFGAKLNSNAKPLQWAPIVASPSGTTQRLLDLLAAATAPADAAKFAKSKKNKELQAALSDWLAESKRAAADPQLALGALAAAHLLGAVGGALPAELGWKLVDFLTDLARHAQAWNPEAADPQVLAQQLLAGELPLTLSYILDEMKPLHALRAEARERLSEGLVELHNGEGLPHGQRLGLLRPLLASWTRCAAIAAADKQRPFTAEGTRQYRHLVRNALRWTAPTGAEILRPTSDAWQPDFLHAALQLAGKKKDVAAARELLGKKFVAKDLDESGKTPEAPYQCDWSRLALLRTGWSSENEVVGVDYSGDNVRLEAWAEGRRLLGGDWTTESLIDGVPVAADGDWEETCWFNDVDVDYMELTRFLADGARIDRQILLARRDGFLYLCDNFYGGSEATLEHTWQLPLGNAVLFCGEGETRDALLVDGKPLARVMPLALPEWRIDPRVGELTAEGNSLRLTQKVVGRSVACPLFIDLRSKRSTEASTWRQLTVAQALAIQTTDVAVSYRVQSGPDQWVFYRSQGQRGNRTFMGQNTSSECYIARFAAPDGEVEELMEIEG</sequence>
<feature type="region of interest" description="Disordered" evidence="1">
    <location>
        <begin position="1"/>
        <end position="39"/>
    </location>
</feature>
<name>A0A5K7XAS3_9BACT</name>
<dbReference type="AlphaFoldDB" id="A0A5K7XAS3"/>
<organism evidence="2 3">
    <name type="scientific">Lacipirellula parvula</name>
    <dbReference type="NCBI Taxonomy" id="2650471"/>
    <lineage>
        <taxon>Bacteria</taxon>
        <taxon>Pseudomonadati</taxon>
        <taxon>Planctomycetota</taxon>
        <taxon>Planctomycetia</taxon>
        <taxon>Pirellulales</taxon>
        <taxon>Lacipirellulaceae</taxon>
        <taxon>Lacipirellula</taxon>
    </lineage>
</organism>
<reference evidence="3" key="1">
    <citation type="submission" date="2019-10" db="EMBL/GenBank/DDBJ databases">
        <title>Lacipirellula parvula gen. nov., sp. nov., representing a lineage of planctomycetes widespread in freshwater anoxic habitats, and description of the family Lacipirellulaceae.</title>
        <authorList>
            <person name="Dedysh S.N."/>
            <person name="Kulichevskaya I.S."/>
            <person name="Beletsky A.V."/>
            <person name="Rakitin A.L."/>
            <person name="Mardanov A.V."/>
            <person name="Ivanova A.A."/>
            <person name="Saltykova V.X."/>
            <person name="Rijpstra W.I.C."/>
            <person name="Sinninghe Damste J.S."/>
            <person name="Ravin N.V."/>
        </authorList>
    </citation>
    <scope>NUCLEOTIDE SEQUENCE [LARGE SCALE GENOMIC DNA]</scope>
    <source>
        <strain evidence="3">PX69</strain>
    </source>
</reference>
<evidence type="ECO:0000256" key="1">
    <source>
        <dbReference type="SAM" id="MobiDB-lite"/>
    </source>
</evidence>
<keyword evidence="3" id="KW-1185">Reference proteome</keyword>
<proteinExistence type="predicted"/>
<dbReference type="Proteomes" id="UP000326837">
    <property type="component" value="Chromosome"/>
</dbReference>
<dbReference type="RefSeq" id="WP_152098902.1">
    <property type="nucleotide sequence ID" value="NZ_AP021861.1"/>
</dbReference>
<dbReference type="KEGG" id="lpav:PLANPX_2654"/>
<protein>
    <submittedName>
        <fullName evidence="2">Uncharacterized protein</fullName>
    </submittedName>
</protein>